<dbReference type="EMBL" id="QRMZ01000036">
    <property type="protein sequence ID" value="RHK03269.1"/>
    <property type="molecule type" value="Genomic_DNA"/>
</dbReference>
<comment type="catalytic activity">
    <reaction evidence="11">
        <text>DNA(n) + a 2'-deoxyribonucleoside 5'-triphosphate = DNA(n+1) + diphosphate</text>
        <dbReference type="Rhea" id="RHEA:22508"/>
        <dbReference type="Rhea" id="RHEA-COMP:17339"/>
        <dbReference type="Rhea" id="RHEA-COMP:17340"/>
        <dbReference type="ChEBI" id="CHEBI:33019"/>
        <dbReference type="ChEBI" id="CHEBI:61560"/>
        <dbReference type="ChEBI" id="CHEBI:173112"/>
        <dbReference type="EC" id="2.7.7.7"/>
    </reaction>
</comment>
<sequence length="1103" mass="125108">MYSQLTTLSAYSLLQSTIKIPHYIEQAKKMGYQTLGLTDHNVLYGAVEFYQQCLAQGIKPIFGALFDCTFGEGSMSFPLYVFAKNLKGYQTLMRLSSEKMITEQLNLAACDSLQDLFGLLPEGEGFLPSQHDDLEANQEALRAISHKFDSESLFLGITSKGLDPETIAWFNEQNIAPCAYQPIAALAQEEAFAVKVMTHIKEGSQIEDFRQAKEQGTAQLFLQPADQLTAAFEEWSQALMNNQRIAAECAVKLPLHQRLLPHYPLPAEESAADYLRKICFERLPQRVAHVTSAYEQRLDYELSVIHKMGFDDYFLIIWDVMDFAHQQEIVTGAGRGSAAGALVAYVLSITDVDPIKYDLLFERFLNPERYTMPDIDLDIPDNRRDEILQYVRQKYGQEYMAQIATFGTMAAKMVLRDVSRVFGLSQSEANRWSKAIPNALKMTLDLAYEQSNQLRELVSFNERNQVMFQVAKILEGLPRHVSTHAAGVVISDKNLLDLVPLQEGSDGIWLTQFTMNDVEAIGLLKMDFLGLRNLSIIDNTLKGIKRISQQIVTQKEIPLDDPATLRLFQKGETAGIFQFESAGIRNVLRKLGPESIEDIAAVNALYRPGPMQNIDTFIKRKKGQERVSYPDDSLIPILQNTYGIIVYQEQIMQVASKMAGFSLGQADILRRAISKKKKDVLDEERRHFVQGALANQYDEKIANLVYDYIERFANYGFNRSHAFAYSFIGFQMAYLKVHYPAPFFASILHSVRNTASKMKEYLNEAARYGVEVLPPSINASGFSFQLQNEKQIRFGFSSIKGIRRDMIQDILAERKEHGNFTSMDQFLLRLNQRNSKWLKLDYLLPLLSIGVFDGIAPNRKQALIQLEGKIQNITYSGGSLDLLETMALKEEAVADYKLEEKLALEEEYLGVYLSGHPVEQFQKLHQLKQITDIADLVPNERVRTLLYVRKIREIRTKKGEQMAFVEGTDASKEVSVTIFPIVYRQVRSLIEENAVLYIEGKVEVSRYNGEIQLIADKIDLAENVQNKIASQTCYLKISAEAETSHLQALSKEMKQHHGNIPVVMFYESSGKKVLLAEENWVTDEPNFVKQLIALLGNGNVIFK</sequence>
<evidence type="ECO:0000256" key="9">
    <source>
        <dbReference type="ARBA" id="ARBA00025611"/>
    </source>
</evidence>
<comment type="subunit">
    <text evidence="10">DNA polymerase III contains a core (composed of alpha, epsilon and theta chains) that associates with a tau subunit. This core dimerizes to form the POLIII' complex. PolIII' associates with the gamma complex (composed of gamma, delta, delta', psi and chi chains) and with the beta chain to form the complete DNA polymerase III complex.</text>
</comment>
<dbReference type="Pfam" id="PF07733">
    <property type="entry name" value="DNA_pol3_alpha"/>
    <property type="match status" value="1"/>
</dbReference>
<proteinExistence type="inferred from homology"/>
<dbReference type="InterPro" id="IPR004013">
    <property type="entry name" value="PHP_dom"/>
</dbReference>
<dbReference type="Pfam" id="PF02811">
    <property type="entry name" value="PHP"/>
    <property type="match status" value="1"/>
</dbReference>
<dbReference type="InterPro" id="IPR003141">
    <property type="entry name" value="Pol/His_phosphatase_N"/>
</dbReference>
<evidence type="ECO:0000256" key="5">
    <source>
        <dbReference type="ARBA" id="ARBA00022679"/>
    </source>
</evidence>
<dbReference type="Gene3D" id="1.10.10.1600">
    <property type="entry name" value="Bacterial DNA polymerase III alpha subunit, thumb domain"/>
    <property type="match status" value="1"/>
</dbReference>
<evidence type="ECO:0000256" key="1">
    <source>
        <dbReference type="ARBA" id="ARBA00004496"/>
    </source>
</evidence>
<dbReference type="InterPro" id="IPR004365">
    <property type="entry name" value="NA-bd_OB_tRNA"/>
</dbReference>
<evidence type="ECO:0000256" key="2">
    <source>
        <dbReference type="ARBA" id="ARBA00009496"/>
    </source>
</evidence>
<dbReference type="Pfam" id="PF17657">
    <property type="entry name" value="DNA_pol3_finger"/>
    <property type="match status" value="1"/>
</dbReference>
<dbReference type="NCBIfam" id="NF004226">
    <property type="entry name" value="PRK05673.1"/>
    <property type="match status" value="1"/>
</dbReference>
<dbReference type="CDD" id="cd04485">
    <property type="entry name" value="DnaE_OBF"/>
    <property type="match status" value="1"/>
</dbReference>
<comment type="subcellular location">
    <subcellularLocation>
        <location evidence="1">Cytoplasm</location>
    </subcellularLocation>
</comment>
<keyword evidence="5 13" id="KW-0808">Transferase</keyword>
<keyword evidence="6 13" id="KW-0548">Nucleotidyltransferase</keyword>
<dbReference type="InterPro" id="IPR041931">
    <property type="entry name" value="DNA_pol3_alpha_thumb_dom"/>
</dbReference>
<keyword evidence="7" id="KW-0235">DNA replication</keyword>
<dbReference type="InterPro" id="IPR004805">
    <property type="entry name" value="DnaE2/DnaE/PolC"/>
</dbReference>
<dbReference type="GO" id="GO:0005737">
    <property type="term" value="C:cytoplasm"/>
    <property type="evidence" value="ECO:0007669"/>
    <property type="project" value="UniProtKB-SubCell"/>
</dbReference>
<dbReference type="Gene3D" id="1.10.150.870">
    <property type="match status" value="1"/>
</dbReference>
<name>A0A415EM12_ENTCA</name>
<evidence type="ECO:0000256" key="4">
    <source>
        <dbReference type="ARBA" id="ARBA00019114"/>
    </source>
</evidence>
<dbReference type="EC" id="2.7.7.7" evidence="3"/>
<evidence type="ECO:0000256" key="10">
    <source>
        <dbReference type="ARBA" id="ARBA00026073"/>
    </source>
</evidence>
<dbReference type="GO" id="GO:0003887">
    <property type="term" value="F:DNA-directed DNA polymerase activity"/>
    <property type="evidence" value="ECO:0007669"/>
    <property type="project" value="UniProtKB-KW"/>
</dbReference>
<gene>
    <name evidence="13" type="ORF">DW084_17340</name>
</gene>
<keyword evidence="8" id="KW-0239">DNA-directed DNA polymerase</keyword>
<comment type="similarity">
    <text evidence="2">Belongs to the DNA polymerase type-C family. DnaE subfamily.</text>
</comment>
<dbReference type="InterPro" id="IPR012340">
    <property type="entry name" value="NA-bd_OB-fold"/>
</dbReference>
<evidence type="ECO:0000256" key="8">
    <source>
        <dbReference type="ARBA" id="ARBA00022932"/>
    </source>
</evidence>
<feature type="domain" description="Polymerase/histidinol phosphatase N-terminal" evidence="12">
    <location>
        <begin position="9"/>
        <end position="70"/>
    </location>
</feature>
<reference evidence="13 14" key="1">
    <citation type="submission" date="2018-08" db="EMBL/GenBank/DDBJ databases">
        <title>A genome reference for cultivated species of the human gut microbiota.</title>
        <authorList>
            <person name="Zou Y."/>
            <person name="Xue W."/>
            <person name="Luo G."/>
        </authorList>
    </citation>
    <scope>NUCLEOTIDE SEQUENCE [LARGE SCALE GENOMIC DNA]</scope>
    <source>
        <strain evidence="13 14">AF48-16</strain>
    </source>
</reference>
<dbReference type="Gene3D" id="2.40.50.140">
    <property type="entry name" value="Nucleic acid-binding proteins"/>
    <property type="match status" value="1"/>
</dbReference>
<evidence type="ECO:0000313" key="13">
    <source>
        <dbReference type="EMBL" id="RHK03269.1"/>
    </source>
</evidence>
<dbReference type="GO" id="GO:0006260">
    <property type="term" value="P:DNA replication"/>
    <property type="evidence" value="ECO:0007669"/>
    <property type="project" value="UniProtKB-KW"/>
</dbReference>
<dbReference type="InterPro" id="IPR016195">
    <property type="entry name" value="Pol/histidinol_Pase-like"/>
</dbReference>
<evidence type="ECO:0000256" key="11">
    <source>
        <dbReference type="ARBA" id="ARBA00049244"/>
    </source>
</evidence>
<evidence type="ECO:0000256" key="6">
    <source>
        <dbReference type="ARBA" id="ARBA00022695"/>
    </source>
</evidence>
<dbReference type="InterPro" id="IPR011708">
    <property type="entry name" value="DNA_pol3_alpha_NTPase_dom"/>
</dbReference>
<dbReference type="Pfam" id="PF01336">
    <property type="entry name" value="tRNA_anti-codon"/>
    <property type="match status" value="1"/>
</dbReference>
<dbReference type="NCBIfam" id="TIGR00594">
    <property type="entry name" value="polc"/>
    <property type="match status" value="1"/>
</dbReference>
<dbReference type="InterPro" id="IPR029460">
    <property type="entry name" value="DNAPol_HHH"/>
</dbReference>
<evidence type="ECO:0000256" key="3">
    <source>
        <dbReference type="ARBA" id="ARBA00012417"/>
    </source>
</evidence>
<dbReference type="GO" id="GO:0003676">
    <property type="term" value="F:nucleic acid binding"/>
    <property type="evidence" value="ECO:0007669"/>
    <property type="project" value="InterPro"/>
</dbReference>
<dbReference type="PANTHER" id="PTHR32294">
    <property type="entry name" value="DNA POLYMERASE III SUBUNIT ALPHA"/>
    <property type="match status" value="1"/>
</dbReference>
<dbReference type="Gene3D" id="3.20.20.140">
    <property type="entry name" value="Metal-dependent hydrolases"/>
    <property type="match status" value="1"/>
</dbReference>
<dbReference type="Proteomes" id="UP000286288">
    <property type="component" value="Unassembled WGS sequence"/>
</dbReference>
<dbReference type="InterPro" id="IPR040982">
    <property type="entry name" value="DNA_pol3_finger"/>
</dbReference>
<dbReference type="CDD" id="cd07431">
    <property type="entry name" value="PHP_PolIIIA"/>
    <property type="match status" value="1"/>
</dbReference>
<dbReference type="GO" id="GO:0008408">
    <property type="term" value="F:3'-5' exonuclease activity"/>
    <property type="evidence" value="ECO:0007669"/>
    <property type="project" value="InterPro"/>
</dbReference>
<dbReference type="Pfam" id="PF14579">
    <property type="entry name" value="HHH_6"/>
    <property type="match status" value="1"/>
</dbReference>
<comment type="function">
    <text evidence="9">DNA polymerase III is a complex, multichain enzyme responsible for most of the replicative synthesis in bacteria. This DNA polymerase also exhibits 3' to 5' exonuclease activity. The alpha chain is the DNA polymerase.</text>
</comment>
<dbReference type="PANTHER" id="PTHR32294:SF0">
    <property type="entry name" value="DNA POLYMERASE III SUBUNIT ALPHA"/>
    <property type="match status" value="1"/>
</dbReference>
<evidence type="ECO:0000256" key="7">
    <source>
        <dbReference type="ARBA" id="ARBA00022705"/>
    </source>
</evidence>
<dbReference type="AlphaFoldDB" id="A0A415EM12"/>
<organism evidence="13 14">
    <name type="scientific">Enterococcus casseliflavus</name>
    <name type="common">Enterococcus flavescens</name>
    <dbReference type="NCBI Taxonomy" id="37734"/>
    <lineage>
        <taxon>Bacteria</taxon>
        <taxon>Bacillati</taxon>
        <taxon>Bacillota</taxon>
        <taxon>Bacilli</taxon>
        <taxon>Lactobacillales</taxon>
        <taxon>Enterococcaceae</taxon>
        <taxon>Enterococcus</taxon>
    </lineage>
</organism>
<evidence type="ECO:0000259" key="12">
    <source>
        <dbReference type="SMART" id="SM00481"/>
    </source>
</evidence>
<dbReference type="SMART" id="SM00481">
    <property type="entry name" value="POLIIIAc"/>
    <property type="match status" value="1"/>
</dbReference>
<evidence type="ECO:0000313" key="14">
    <source>
        <dbReference type="Proteomes" id="UP000286288"/>
    </source>
</evidence>
<dbReference type="SUPFAM" id="SSF89550">
    <property type="entry name" value="PHP domain-like"/>
    <property type="match status" value="1"/>
</dbReference>
<protein>
    <recommendedName>
        <fullName evidence="4">DNA polymerase III subunit alpha</fullName>
        <ecNumber evidence="3">2.7.7.7</ecNumber>
    </recommendedName>
</protein>
<accession>A0A415EM12</accession>
<comment type="caution">
    <text evidence="13">The sequence shown here is derived from an EMBL/GenBank/DDBJ whole genome shotgun (WGS) entry which is preliminary data.</text>
</comment>